<evidence type="ECO:0000256" key="2">
    <source>
        <dbReference type="SAM" id="SignalP"/>
    </source>
</evidence>
<dbReference type="AlphaFoldDB" id="A0A5C6RVD5"/>
<feature type="signal peptide" evidence="2">
    <location>
        <begin position="1"/>
        <end position="22"/>
    </location>
</feature>
<proteinExistence type="inferred from homology"/>
<dbReference type="SUPFAM" id="SSF81296">
    <property type="entry name" value="E set domains"/>
    <property type="match status" value="1"/>
</dbReference>
<keyword evidence="2" id="KW-0732">Signal</keyword>
<protein>
    <submittedName>
        <fullName evidence="4">T9SS type A sorting domain-containing protein</fullName>
    </submittedName>
</protein>
<dbReference type="NCBIfam" id="TIGR04183">
    <property type="entry name" value="Por_Secre_tail"/>
    <property type="match status" value="1"/>
</dbReference>
<evidence type="ECO:0000313" key="4">
    <source>
        <dbReference type="EMBL" id="TXB66328.1"/>
    </source>
</evidence>
<dbReference type="Gene3D" id="2.60.40.10">
    <property type="entry name" value="Immunoglobulins"/>
    <property type="match status" value="1"/>
</dbReference>
<dbReference type="OrthoDB" id="9761875at2"/>
<dbReference type="PANTHER" id="PTHR43002">
    <property type="entry name" value="GLYCOGEN DEBRANCHING ENZYME"/>
    <property type="match status" value="1"/>
</dbReference>
<dbReference type="SMART" id="SM00642">
    <property type="entry name" value="Aamy"/>
    <property type="match status" value="1"/>
</dbReference>
<dbReference type="EMBL" id="VOOR01000008">
    <property type="protein sequence ID" value="TXB66328.1"/>
    <property type="molecule type" value="Genomic_DNA"/>
</dbReference>
<keyword evidence="5" id="KW-1185">Reference proteome</keyword>
<name>A0A5C6RVD5_9BACT</name>
<gene>
    <name evidence="4" type="ORF">FRY97_05810</name>
</gene>
<comment type="similarity">
    <text evidence="1">Belongs to the glycosyl hydrolase 13 family.</text>
</comment>
<feature type="chain" id="PRO_5022873325" evidence="2">
    <location>
        <begin position="23"/>
        <end position="938"/>
    </location>
</feature>
<dbReference type="InterPro" id="IPR013783">
    <property type="entry name" value="Ig-like_fold"/>
</dbReference>
<feature type="domain" description="Glycosyl hydrolase family 13 catalytic" evidence="3">
    <location>
        <begin position="390"/>
        <end position="752"/>
    </location>
</feature>
<dbReference type="CDD" id="cd11350">
    <property type="entry name" value="AmyAc_4"/>
    <property type="match status" value="1"/>
</dbReference>
<sequence>MLKFLQLTFLTFALGWSSPALAQVVYSEPAFPTASDEVTLFFNAAAGNGGLEDCNCNVYLHTGVITEQSTAPSDWRYVPTTWGQANAAWQMQPVPGEANLYQYTFSPSVREYYNVPAGEAIEQMAFVFRNATGSQTGRAEGGGDIFLELFEEGGTGFNAALQSPGSNAIIAQSGSIIPVRVAATEEASITITDNGEELISTVTSLLEYDLTAGGEGTHLVEITVANDEDVVVLEFAYAVPLDLPAMDVPAGLEPGITFSEGTLQLNLFAPDKSHIFVLGSFNSYRPLTEYQMTPSPSGHWWIEIPGLDEEGPHTFQYLVDGEIRVADPYSTVVLDPGNDPFIGEEVYPNLPAYPDNAQGIVSLVDPQVAEYDWQVEDFQRPAKERLVIYELLVRDFLASHSYTDLIDTLDYLSRLGINAIELMPVNEFEGNISWGYNPSFHMALDKYYGPIYEFKRLVDACHARGIAVILDVVYNHAFSQSPLAQLYWDENNFRPAADNPWLNVTPKHPFNVGYDFNHESLATREFVKRTIRYWLEEMKLDGFRFDLSKGFTQVENTDVGAWSAYDASRLVILKDYADEVWNTTPGAYAIMEHFGSWEEELEMAEYGEGMLMWNNMQPQYKNAVLGFGSNLGGASYLERGWETPGLVSFMESHDEERLMYEALEFGNMQGGYNVRELETALSRVEAGALMFYTIPGPKMLWQFGEQGYDFSINYCEDGSINEDCRTGPKPIRWDYLEEEARRHLYERMSEIILLTRSNEIFQSGALTYELNGSAKKIQLEHEGDRAVAVANFGMTAGSVPQAFTQTGWWYEYFTGDSLQVLTPNQLLPLEPGEYRLYTTSPLETPVSTAEAEAASGLGLRLSPNPAQNEVWLSYDLTSAAAVRAEVYNLQGQQLQAVELGQQPSGWHISQLPLSLPQGLYIVRLTAGLQAQSAKLIVR</sequence>
<organism evidence="4 5">
    <name type="scientific">Phaeodactylibacter luteus</name>
    <dbReference type="NCBI Taxonomy" id="1564516"/>
    <lineage>
        <taxon>Bacteria</taxon>
        <taxon>Pseudomonadati</taxon>
        <taxon>Bacteroidota</taxon>
        <taxon>Saprospiria</taxon>
        <taxon>Saprospirales</taxon>
        <taxon>Haliscomenobacteraceae</taxon>
        <taxon>Phaeodactylibacter</taxon>
    </lineage>
</organism>
<dbReference type="Proteomes" id="UP000321580">
    <property type="component" value="Unassembled WGS sequence"/>
</dbReference>
<reference evidence="4 5" key="1">
    <citation type="submission" date="2019-08" db="EMBL/GenBank/DDBJ databases">
        <title>Genome of Phaeodactylibacter luteus.</title>
        <authorList>
            <person name="Bowman J.P."/>
        </authorList>
    </citation>
    <scope>NUCLEOTIDE SEQUENCE [LARGE SCALE GENOMIC DNA]</scope>
    <source>
        <strain evidence="4 5">KCTC 42180</strain>
    </source>
</reference>
<dbReference type="InterPro" id="IPR017853">
    <property type="entry name" value="GH"/>
</dbReference>
<dbReference type="InterPro" id="IPR014756">
    <property type="entry name" value="Ig_E-set"/>
</dbReference>
<comment type="caution">
    <text evidence="4">The sequence shown here is derived from an EMBL/GenBank/DDBJ whole genome shotgun (WGS) entry which is preliminary data.</text>
</comment>
<accession>A0A5C6RVD5</accession>
<evidence type="ECO:0000256" key="1">
    <source>
        <dbReference type="ARBA" id="ARBA00008061"/>
    </source>
</evidence>
<dbReference type="Pfam" id="PF00128">
    <property type="entry name" value="Alpha-amylase"/>
    <property type="match status" value="1"/>
</dbReference>
<dbReference type="SUPFAM" id="SSF51445">
    <property type="entry name" value="(Trans)glycosidases"/>
    <property type="match status" value="1"/>
</dbReference>
<dbReference type="InterPro" id="IPR026444">
    <property type="entry name" value="Secre_tail"/>
</dbReference>
<dbReference type="RefSeq" id="WP_147166497.1">
    <property type="nucleotide sequence ID" value="NZ_VOOR01000008.1"/>
</dbReference>
<dbReference type="InterPro" id="IPR006047">
    <property type="entry name" value="GH13_cat_dom"/>
</dbReference>
<evidence type="ECO:0000313" key="5">
    <source>
        <dbReference type="Proteomes" id="UP000321580"/>
    </source>
</evidence>
<evidence type="ECO:0000259" key="3">
    <source>
        <dbReference type="SMART" id="SM00642"/>
    </source>
</evidence>
<dbReference type="GO" id="GO:0005975">
    <property type="term" value="P:carbohydrate metabolic process"/>
    <property type="evidence" value="ECO:0007669"/>
    <property type="project" value="InterPro"/>
</dbReference>
<dbReference type="Gene3D" id="3.20.20.80">
    <property type="entry name" value="Glycosidases"/>
    <property type="match status" value="1"/>
</dbReference>